<name>A0A069CVT5_WEIOS</name>
<gene>
    <name evidence="1" type="ORF">WOSG25_110720</name>
</gene>
<dbReference type="AlphaFoldDB" id="A0A069CVT5"/>
<dbReference type="EMBL" id="DF820494">
    <property type="protein sequence ID" value="GAK31594.1"/>
    <property type="molecule type" value="Genomic_DNA"/>
</dbReference>
<dbReference type="Proteomes" id="UP000030643">
    <property type="component" value="Unassembled WGS sequence"/>
</dbReference>
<proteinExistence type="predicted"/>
<reference evidence="2" key="1">
    <citation type="journal article" date="2014" name="Genome Announc.">
        <title>Draft genome sequence of Weissella oryzae SG25T, isolated from fermented rice grains.</title>
        <authorList>
            <person name="Tanizawa Y."/>
            <person name="Fujisawa T."/>
            <person name="Mochizuki T."/>
            <person name="Kaminuma E."/>
            <person name="Suzuki Y."/>
            <person name="Nakamura Y."/>
            <person name="Tohno M."/>
        </authorList>
    </citation>
    <scope>NUCLEOTIDE SEQUENCE [LARGE SCALE GENOMIC DNA]</scope>
    <source>
        <strain evidence="2">DSM 25784 / JCM 18191 / LMG 30913 / SG25</strain>
    </source>
</reference>
<dbReference type="STRING" id="1329250.WOSG25_110720"/>
<evidence type="ECO:0000313" key="2">
    <source>
        <dbReference type="Proteomes" id="UP000030643"/>
    </source>
</evidence>
<accession>A0A069CVT5</accession>
<organism evidence="1 2">
    <name type="scientific">Weissella oryzae (strain DSM 25784 / JCM 18191 / LMG 30913 / SG25)</name>
    <dbReference type="NCBI Taxonomy" id="1329250"/>
    <lineage>
        <taxon>Bacteria</taxon>
        <taxon>Bacillati</taxon>
        <taxon>Bacillota</taxon>
        <taxon>Bacilli</taxon>
        <taxon>Lactobacillales</taxon>
        <taxon>Lactobacillaceae</taxon>
        <taxon>Weissella</taxon>
    </lineage>
</organism>
<protein>
    <submittedName>
        <fullName evidence="1">Uncharacterized protein</fullName>
    </submittedName>
</protein>
<keyword evidence="2" id="KW-1185">Reference proteome</keyword>
<sequence length="59" mass="6765">MIVNHRSQKLTKGVSSNVCIRCDQFNADVWYILSCFVELSRQAQQEIRQNKNPPKTLAG</sequence>
<evidence type="ECO:0000313" key="1">
    <source>
        <dbReference type="EMBL" id="GAK31594.1"/>
    </source>
</evidence>